<keyword evidence="3" id="KW-1185">Reference proteome</keyword>
<gene>
    <name evidence="2" type="primary">179</name>
    <name evidence="2" type="ORF">PBI_121Q_179</name>
</gene>
<dbReference type="RefSeq" id="YP_009101766.1">
    <property type="nucleotide sequence ID" value="NC_025447.1"/>
</dbReference>
<reference evidence="2 3" key="1">
    <citation type="submission" date="2014-09" db="EMBL/GenBank/DDBJ databases">
        <authorList>
            <person name="Lapin J.S."/>
            <person name="Pope W.H."/>
            <person name="Hua J."/>
            <person name="Ford M.E."/>
            <person name="Conway J.F."/>
            <person name="Hatfull G.F."/>
            <person name="Hendrix R.W."/>
        </authorList>
    </citation>
    <scope>NUCLEOTIDE SEQUENCE [LARGE SCALE GENOMIC DNA]</scope>
</reference>
<keyword evidence="1" id="KW-0812">Transmembrane</keyword>
<evidence type="ECO:0000256" key="1">
    <source>
        <dbReference type="SAM" id="Phobius"/>
    </source>
</evidence>
<protein>
    <submittedName>
        <fullName evidence="2">Uncharacterized protein</fullName>
    </submittedName>
</protein>
<accession>A0A097EX98</accession>
<keyword evidence="1" id="KW-0472">Membrane</keyword>
<feature type="transmembrane region" description="Helical" evidence="1">
    <location>
        <begin position="20"/>
        <end position="44"/>
    </location>
</feature>
<sequence length="48" mass="5499">MNNKEWEDYRKKCREFDKELTGAVNAVMWVSAIIAVLGLGAIIINKLF</sequence>
<organism evidence="2 3">
    <name type="scientific">Escherichia phage 121Q</name>
    <dbReference type="NCBI Taxonomy" id="1555202"/>
    <lineage>
        <taxon>Viruses</taxon>
        <taxon>Duplodnaviria</taxon>
        <taxon>Heunggongvirae</taxon>
        <taxon>Uroviricota</taxon>
        <taxon>Caudoviricetes</taxon>
        <taxon>Asteriusvirus</taxon>
        <taxon>Asteriusvirus av121Q</taxon>
    </lineage>
</organism>
<evidence type="ECO:0000313" key="2">
    <source>
        <dbReference type="EMBL" id="AIT14069.1"/>
    </source>
</evidence>
<name>A0A097EX98_9CAUD</name>
<dbReference type="Proteomes" id="UP000029889">
    <property type="component" value="Segment"/>
</dbReference>
<evidence type="ECO:0000313" key="3">
    <source>
        <dbReference type="Proteomes" id="UP000029889"/>
    </source>
</evidence>
<keyword evidence="1" id="KW-1133">Transmembrane helix</keyword>
<dbReference type="EMBL" id="KM507819">
    <property type="protein sequence ID" value="AIT14069.1"/>
    <property type="molecule type" value="Genomic_DNA"/>
</dbReference>
<dbReference type="GeneID" id="22111219"/>
<dbReference type="KEGG" id="vg:22111219"/>
<proteinExistence type="predicted"/>